<dbReference type="InterPro" id="IPR002553">
    <property type="entry name" value="Clathrin/coatomer_adapt-like_N"/>
</dbReference>
<evidence type="ECO:0000256" key="5">
    <source>
        <dbReference type="ARBA" id="ARBA00023136"/>
    </source>
</evidence>
<dbReference type="Pfam" id="PF01602">
    <property type="entry name" value="Adaptin_N"/>
    <property type="match status" value="1"/>
</dbReference>
<dbReference type="InterPro" id="IPR026739">
    <property type="entry name" value="AP_beta"/>
</dbReference>
<organism evidence="8 9">
    <name type="scientific">Saguinus oedipus</name>
    <name type="common">Cotton-top tamarin</name>
    <name type="synonym">Oedipomidas oedipus</name>
    <dbReference type="NCBI Taxonomy" id="9490"/>
    <lineage>
        <taxon>Eukaryota</taxon>
        <taxon>Metazoa</taxon>
        <taxon>Chordata</taxon>
        <taxon>Craniata</taxon>
        <taxon>Vertebrata</taxon>
        <taxon>Euteleostomi</taxon>
        <taxon>Mammalia</taxon>
        <taxon>Eutheria</taxon>
        <taxon>Euarchontoglires</taxon>
        <taxon>Primates</taxon>
        <taxon>Haplorrhini</taxon>
        <taxon>Platyrrhini</taxon>
        <taxon>Cebidae</taxon>
        <taxon>Callitrichinae</taxon>
        <taxon>Saguinus</taxon>
    </lineage>
</organism>
<evidence type="ECO:0000259" key="7">
    <source>
        <dbReference type="Pfam" id="PF01602"/>
    </source>
</evidence>
<evidence type="ECO:0000256" key="1">
    <source>
        <dbReference type="ARBA" id="ARBA00004184"/>
    </source>
</evidence>
<dbReference type="Proteomes" id="UP001266305">
    <property type="component" value="Unassembled WGS sequence"/>
</dbReference>
<comment type="similarity">
    <text evidence="2">Belongs to the adaptor complexes large subunit family.</text>
</comment>
<name>A0ABQ9WI41_SAGOE</name>
<keyword evidence="5" id="KW-0472">Membrane</keyword>
<gene>
    <name evidence="8" type="ORF">P7K49_002724</name>
</gene>
<keyword evidence="9" id="KW-1185">Reference proteome</keyword>
<evidence type="ECO:0000256" key="3">
    <source>
        <dbReference type="ARBA" id="ARBA00022448"/>
    </source>
</evidence>
<proteinExistence type="inferred from homology"/>
<evidence type="ECO:0000256" key="6">
    <source>
        <dbReference type="SAM" id="MobiDB-lite"/>
    </source>
</evidence>
<dbReference type="PANTHER" id="PTHR11134">
    <property type="entry name" value="ADAPTOR COMPLEX SUBUNIT BETA FAMILY MEMBER"/>
    <property type="match status" value="1"/>
</dbReference>
<dbReference type="InterPro" id="IPR011989">
    <property type="entry name" value="ARM-like"/>
</dbReference>
<comment type="subcellular location">
    <subcellularLocation>
        <location evidence="1">Endomembrane system</location>
        <topology evidence="1">Peripheral membrane protein</topology>
    </subcellularLocation>
</comment>
<accession>A0ABQ9WI41</accession>
<feature type="region of interest" description="Disordered" evidence="6">
    <location>
        <begin position="1"/>
        <end position="35"/>
    </location>
</feature>
<dbReference type="InterPro" id="IPR016024">
    <property type="entry name" value="ARM-type_fold"/>
</dbReference>
<dbReference type="SUPFAM" id="SSF48371">
    <property type="entry name" value="ARM repeat"/>
    <property type="match status" value="1"/>
</dbReference>
<evidence type="ECO:0000313" key="8">
    <source>
        <dbReference type="EMBL" id="KAK2121338.1"/>
    </source>
</evidence>
<dbReference type="EMBL" id="JASSZA010000001">
    <property type="protein sequence ID" value="KAK2121338.1"/>
    <property type="molecule type" value="Genomic_DNA"/>
</dbReference>
<feature type="domain" description="Clathrin/coatomer adaptor adaptin-like N-terminal" evidence="7">
    <location>
        <begin position="82"/>
        <end position="257"/>
    </location>
</feature>
<evidence type="ECO:0000313" key="9">
    <source>
        <dbReference type="Proteomes" id="UP001266305"/>
    </source>
</evidence>
<dbReference type="Gene3D" id="1.25.10.10">
    <property type="entry name" value="Leucine-rich Repeat Variant"/>
    <property type="match status" value="1"/>
</dbReference>
<protein>
    <recommendedName>
        <fullName evidence="7">Clathrin/coatomer adaptor adaptin-like N-terminal domain-containing protein</fullName>
    </recommendedName>
</protein>
<reference evidence="8 9" key="1">
    <citation type="submission" date="2023-05" db="EMBL/GenBank/DDBJ databases">
        <title>B98-5 Cell Line De Novo Hybrid Assembly: An Optical Mapping Approach.</title>
        <authorList>
            <person name="Kananen K."/>
            <person name="Auerbach J.A."/>
            <person name="Kautto E."/>
            <person name="Blachly J.S."/>
        </authorList>
    </citation>
    <scope>NUCLEOTIDE SEQUENCE [LARGE SCALE GENOMIC DNA]</scope>
    <source>
        <strain evidence="8">B95-8</strain>
        <tissue evidence="8">Cell line</tissue>
    </source>
</reference>
<keyword evidence="3" id="KW-0813">Transport</keyword>
<evidence type="ECO:0000256" key="4">
    <source>
        <dbReference type="ARBA" id="ARBA00022927"/>
    </source>
</evidence>
<keyword evidence="4" id="KW-0653">Protein transport</keyword>
<evidence type="ECO:0000256" key="2">
    <source>
        <dbReference type="ARBA" id="ARBA00006613"/>
    </source>
</evidence>
<comment type="caution">
    <text evidence="8">The sequence shown here is derived from an EMBL/GenBank/DDBJ whole genome shotgun (WGS) entry which is preliminary data.</text>
</comment>
<sequence>MSDAQARPMGPAASGVSHCAQVHGGKSEPRSGQLVGPLPWSHGSDCFHKHQAPPQMPEMSQQMWRGFSHGAYALFFALRASCPTTRPEILKHEMKVFFVKYNDPIYVKLEKLDIMIRLASQANIAQVLAELKEYATEVDVDFVRKAVRAIGRCAIKVEQSAERCVSTLLDLIQTKVNYVVQEAIVVIKDIFRKYPNKYESVIATLCENLDSLDEPEARAAMIWIVGEYAERIDNADELLESFLEGFHDESTQVSQQASLGVSHDWQLSPAVAHAAMKLYLPNTSSTAQRDR</sequence>